<dbReference type="RefSeq" id="WP_103952599.1">
    <property type="nucleotide sequence ID" value="NZ_FNUL01000005.1"/>
</dbReference>
<keyword evidence="2" id="KW-0238">DNA-binding</keyword>
<sequence length="400" mass="46390">MKNELTDNNLQLIRELYNIGFYRINTKEEAARFGKKNMIHRVQLIFSADAIMTMKDNMDANTIYVLTDVFNISMLVFLLDDELHILGPFTPLLHTKQDALRVLEQNNIKDLNVNIYLRYRNLFPTISEDMAVHIATSFLKTNDSEYSGRRIKKPSFFEDESQFLFFEEDRENFVNLLQLRYDNEKSFFNCVTKGDSEAALNYLSKMQQDVSYIKRIGSTLENERIGCAITRTTLRIAALKAGLPVYVIDKISSKNTKLTIKETDIEKILDHKKEMVKDFCEAIMQLNTNKHSAVINNAIYYLENYYQDDITLDLLTATMSISKSYLLTLFRKELNTTPGNYLRKVRVTKACQLLESSQKSIQQISESVGIADSNYFVKLFKKEMDMTPSQYRKKHNSTVG</sequence>
<feature type="domain" description="HTH araC/xylS-type" evidence="4">
    <location>
        <begin position="296"/>
        <end position="394"/>
    </location>
</feature>
<dbReference type="PRINTS" id="PR00032">
    <property type="entry name" value="HTHARAC"/>
</dbReference>
<dbReference type="Proteomes" id="UP000236726">
    <property type="component" value="Unassembled WGS sequence"/>
</dbReference>
<keyword evidence="1" id="KW-0805">Transcription regulation</keyword>
<dbReference type="PANTHER" id="PTHR43280">
    <property type="entry name" value="ARAC-FAMILY TRANSCRIPTIONAL REGULATOR"/>
    <property type="match status" value="1"/>
</dbReference>
<evidence type="ECO:0000313" key="5">
    <source>
        <dbReference type="EMBL" id="SEF67096.1"/>
    </source>
</evidence>
<dbReference type="EMBL" id="FNUL01000005">
    <property type="protein sequence ID" value="SEF67096.1"/>
    <property type="molecule type" value="Genomic_DNA"/>
</dbReference>
<dbReference type="GO" id="GO:0043565">
    <property type="term" value="F:sequence-specific DNA binding"/>
    <property type="evidence" value="ECO:0007669"/>
    <property type="project" value="InterPro"/>
</dbReference>
<evidence type="ECO:0000256" key="2">
    <source>
        <dbReference type="ARBA" id="ARBA00023125"/>
    </source>
</evidence>
<reference evidence="5 6" key="1">
    <citation type="submission" date="2016-10" db="EMBL/GenBank/DDBJ databases">
        <authorList>
            <person name="de Groot N.N."/>
        </authorList>
    </citation>
    <scope>NUCLEOTIDE SEQUENCE [LARGE SCALE GENOMIC DNA]</scope>
    <source>
        <strain evidence="5 6">D15d</strain>
    </source>
</reference>
<evidence type="ECO:0000313" key="6">
    <source>
        <dbReference type="Proteomes" id="UP000236726"/>
    </source>
</evidence>
<dbReference type="InterPro" id="IPR009057">
    <property type="entry name" value="Homeodomain-like_sf"/>
</dbReference>
<dbReference type="PROSITE" id="PS00041">
    <property type="entry name" value="HTH_ARAC_FAMILY_1"/>
    <property type="match status" value="1"/>
</dbReference>
<dbReference type="Gene3D" id="1.10.10.60">
    <property type="entry name" value="Homeodomain-like"/>
    <property type="match status" value="2"/>
</dbReference>
<evidence type="ECO:0000256" key="1">
    <source>
        <dbReference type="ARBA" id="ARBA00023015"/>
    </source>
</evidence>
<dbReference type="AlphaFoldDB" id="A0A1H5TWC3"/>
<dbReference type="PANTHER" id="PTHR43280:SF2">
    <property type="entry name" value="HTH-TYPE TRANSCRIPTIONAL REGULATOR EXSA"/>
    <property type="match status" value="1"/>
</dbReference>
<dbReference type="InterPro" id="IPR020449">
    <property type="entry name" value="Tscrpt_reg_AraC-type_HTH"/>
</dbReference>
<dbReference type="InterPro" id="IPR018060">
    <property type="entry name" value="HTH_AraC"/>
</dbReference>
<proteinExistence type="predicted"/>
<dbReference type="PROSITE" id="PS01124">
    <property type="entry name" value="HTH_ARAC_FAMILY_2"/>
    <property type="match status" value="1"/>
</dbReference>
<keyword evidence="3" id="KW-0804">Transcription</keyword>
<evidence type="ECO:0000256" key="3">
    <source>
        <dbReference type="ARBA" id="ARBA00023163"/>
    </source>
</evidence>
<dbReference type="Pfam" id="PF12833">
    <property type="entry name" value="HTH_18"/>
    <property type="match status" value="1"/>
</dbReference>
<accession>A0A1H5TWC3</accession>
<dbReference type="SUPFAM" id="SSF46689">
    <property type="entry name" value="Homeodomain-like"/>
    <property type="match status" value="2"/>
</dbReference>
<protein>
    <submittedName>
        <fullName evidence="5">Helix-turn-helix domain-containing protein</fullName>
    </submittedName>
</protein>
<organism evidence="5 6">
    <name type="scientific">Lachnospira multipara</name>
    <dbReference type="NCBI Taxonomy" id="28051"/>
    <lineage>
        <taxon>Bacteria</taxon>
        <taxon>Bacillati</taxon>
        <taxon>Bacillota</taxon>
        <taxon>Clostridia</taxon>
        <taxon>Lachnospirales</taxon>
        <taxon>Lachnospiraceae</taxon>
        <taxon>Lachnospira</taxon>
    </lineage>
</organism>
<dbReference type="GO" id="GO:0003700">
    <property type="term" value="F:DNA-binding transcription factor activity"/>
    <property type="evidence" value="ECO:0007669"/>
    <property type="project" value="InterPro"/>
</dbReference>
<evidence type="ECO:0000259" key="4">
    <source>
        <dbReference type="PROSITE" id="PS01124"/>
    </source>
</evidence>
<dbReference type="STRING" id="1410661.GCA_000702205_00945"/>
<dbReference type="InterPro" id="IPR018062">
    <property type="entry name" value="HTH_AraC-typ_CS"/>
</dbReference>
<name>A0A1H5TWC3_9FIRM</name>
<dbReference type="SMART" id="SM00342">
    <property type="entry name" value="HTH_ARAC"/>
    <property type="match status" value="1"/>
</dbReference>
<gene>
    <name evidence="5" type="ORF">SAMN05216537_105160</name>
</gene>
<keyword evidence="6" id="KW-1185">Reference proteome</keyword>